<dbReference type="eggNOG" id="ENOG502QSE0">
    <property type="taxonomic scope" value="Eukaryota"/>
</dbReference>
<proteinExistence type="predicted"/>
<dbReference type="KEGG" id="gtr:GLOTRDRAFT_133763"/>
<protein>
    <submittedName>
        <fullName evidence="1">Uncharacterized protein</fullName>
    </submittedName>
</protein>
<name>S7PTA7_GLOTA</name>
<dbReference type="GeneID" id="19302791"/>
<dbReference type="PANTHER" id="PTHR38705">
    <property type="entry name" value="PROTEIN RDS1"/>
    <property type="match status" value="1"/>
</dbReference>
<accession>S7PTA7</accession>
<keyword evidence="2" id="KW-1185">Reference proteome</keyword>
<dbReference type="InterPro" id="IPR039254">
    <property type="entry name" value="Rds1"/>
</dbReference>
<dbReference type="PANTHER" id="PTHR38705:SF1">
    <property type="entry name" value="PROTEIN RDS1"/>
    <property type="match status" value="1"/>
</dbReference>
<reference evidence="1 2" key="1">
    <citation type="journal article" date="2012" name="Science">
        <title>The Paleozoic origin of enzymatic lignin decomposition reconstructed from 31 fungal genomes.</title>
        <authorList>
            <person name="Floudas D."/>
            <person name="Binder M."/>
            <person name="Riley R."/>
            <person name="Barry K."/>
            <person name="Blanchette R.A."/>
            <person name="Henrissat B."/>
            <person name="Martinez A.T."/>
            <person name="Otillar R."/>
            <person name="Spatafora J.W."/>
            <person name="Yadav J.S."/>
            <person name="Aerts A."/>
            <person name="Benoit I."/>
            <person name="Boyd A."/>
            <person name="Carlson A."/>
            <person name="Copeland A."/>
            <person name="Coutinho P.M."/>
            <person name="de Vries R.P."/>
            <person name="Ferreira P."/>
            <person name="Findley K."/>
            <person name="Foster B."/>
            <person name="Gaskell J."/>
            <person name="Glotzer D."/>
            <person name="Gorecki P."/>
            <person name="Heitman J."/>
            <person name="Hesse C."/>
            <person name="Hori C."/>
            <person name="Igarashi K."/>
            <person name="Jurgens J.A."/>
            <person name="Kallen N."/>
            <person name="Kersten P."/>
            <person name="Kohler A."/>
            <person name="Kuees U."/>
            <person name="Kumar T.K.A."/>
            <person name="Kuo A."/>
            <person name="LaButti K."/>
            <person name="Larrondo L.F."/>
            <person name="Lindquist E."/>
            <person name="Ling A."/>
            <person name="Lombard V."/>
            <person name="Lucas S."/>
            <person name="Lundell T."/>
            <person name="Martin R."/>
            <person name="McLaughlin D.J."/>
            <person name="Morgenstern I."/>
            <person name="Morin E."/>
            <person name="Murat C."/>
            <person name="Nagy L.G."/>
            <person name="Nolan M."/>
            <person name="Ohm R.A."/>
            <person name="Patyshakuliyeva A."/>
            <person name="Rokas A."/>
            <person name="Ruiz-Duenas F.J."/>
            <person name="Sabat G."/>
            <person name="Salamov A."/>
            <person name="Samejima M."/>
            <person name="Schmutz J."/>
            <person name="Slot J.C."/>
            <person name="St John F."/>
            <person name="Stenlid J."/>
            <person name="Sun H."/>
            <person name="Sun S."/>
            <person name="Syed K."/>
            <person name="Tsang A."/>
            <person name="Wiebenga A."/>
            <person name="Young D."/>
            <person name="Pisabarro A."/>
            <person name="Eastwood D.C."/>
            <person name="Martin F."/>
            <person name="Cullen D."/>
            <person name="Grigoriev I.V."/>
            <person name="Hibbett D.S."/>
        </authorList>
    </citation>
    <scope>NUCLEOTIDE SEQUENCE [LARGE SCALE GENOMIC DNA]</scope>
    <source>
        <strain evidence="1 2">ATCC 11539</strain>
    </source>
</reference>
<evidence type="ECO:0000313" key="2">
    <source>
        <dbReference type="Proteomes" id="UP000030669"/>
    </source>
</evidence>
<dbReference type="HOGENOM" id="CLU_1602900_0_0_1"/>
<dbReference type="AlphaFoldDB" id="S7PTA7"/>
<dbReference type="OrthoDB" id="2098436at2759"/>
<dbReference type="RefSeq" id="XP_007870919.1">
    <property type="nucleotide sequence ID" value="XM_007872728.1"/>
</dbReference>
<evidence type="ECO:0000313" key="1">
    <source>
        <dbReference type="EMBL" id="EPQ50653.1"/>
    </source>
</evidence>
<gene>
    <name evidence="1" type="ORF">GLOTRDRAFT_133763</name>
</gene>
<sequence>MQWTLLAPHIVSCPAGNPHLNWTNFPALNITNDPTEAILARDTLLVISSNASSFTEPGYEVHFTWDSPGKSVGPNNSYTTRTLAGAPKCAAWIAQLNVTYTELYNISRNWAYTIQPNGTIYRPGTANVVNGTQFILITDSNPYITPANMSYLDPHFIAGPAMYQAD</sequence>
<organism evidence="1 2">
    <name type="scientific">Gloeophyllum trabeum (strain ATCC 11539 / FP-39264 / Madison 617)</name>
    <name type="common">Brown rot fungus</name>
    <dbReference type="NCBI Taxonomy" id="670483"/>
    <lineage>
        <taxon>Eukaryota</taxon>
        <taxon>Fungi</taxon>
        <taxon>Dikarya</taxon>
        <taxon>Basidiomycota</taxon>
        <taxon>Agaricomycotina</taxon>
        <taxon>Agaricomycetes</taxon>
        <taxon>Gloeophyllales</taxon>
        <taxon>Gloeophyllaceae</taxon>
        <taxon>Gloeophyllum</taxon>
    </lineage>
</organism>
<dbReference type="Proteomes" id="UP000030669">
    <property type="component" value="Unassembled WGS sequence"/>
</dbReference>
<dbReference type="EMBL" id="KB469314">
    <property type="protein sequence ID" value="EPQ50653.1"/>
    <property type="molecule type" value="Genomic_DNA"/>
</dbReference>